<evidence type="ECO:0000256" key="1">
    <source>
        <dbReference type="SAM" id="MobiDB-lite"/>
    </source>
</evidence>
<dbReference type="GO" id="GO:0003676">
    <property type="term" value="F:nucleic acid binding"/>
    <property type="evidence" value="ECO:0007669"/>
    <property type="project" value="InterPro"/>
</dbReference>
<name>A0A429GIT4_9CREN</name>
<reference evidence="3 4" key="1">
    <citation type="submission" date="2018-10" db="EMBL/GenBank/DDBJ databases">
        <title>Co-occurring genomic capacity for anaerobic methane metabolism and dissimilatory sulfite reduction discovered in the Korarchaeota.</title>
        <authorList>
            <person name="Mckay L.J."/>
            <person name="Dlakic M."/>
            <person name="Fields M.W."/>
            <person name="Delmont T.O."/>
            <person name="Eren A.M."/>
            <person name="Jay Z.J."/>
            <person name="Klingelsmith K.B."/>
            <person name="Rusch D.B."/>
            <person name="Inskeep W.P."/>
        </authorList>
    </citation>
    <scope>NUCLEOTIDE SEQUENCE [LARGE SCALE GENOMIC DNA]</scope>
    <source>
        <strain evidence="3 4">MDKW</strain>
    </source>
</reference>
<dbReference type="Pfam" id="PF01918">
    <property type="entry name" value="Alba"/>
    <property type="match status" value="1"/>
</dbReference>
<feature type="compositionally biased region" description="Basic and acidic residues" evidence="1">
    <location>
        <begin position="95"/>
        <end position="109"/>
    </location>
</feature>
<keyword evidence="4" id="KW-1185">Reference proteome</keyword>
<evidence type="ECO:0000313" key="3">
    <source>
        <dbReference type="EMBL" id="RSN73754.1"/>
    </source>
</evidence>
<dbReference type="EMBL" id="RCOS01000110">
    <property type="protein sequence ID" value="RSN73754.1"/>
    <property type="molecule type" value="Genomic_DNA"/>
</dbReference>
<gene>
    <name evidence="3" type="ORF">D6D85_09510</name>
</gene>
<evidence type="ECO:0000259" key="2">
    <source>
        <dbReference type="Pfam" id="PF01918"/>
    </source>
</evidence>
<dbReference type="InterPro" id="IPR002775">
    <property type="entry name" value="DNA/RNA-bd_Alba-like"/>
</dbReference>
<dbReference type="Gene3D" id="3.30.110.20">
    <property type="entry name" value="Alba-like domain"/>
    <property type="match status" value="1"/>
</dbReference>
<proteinExistence type="predicted"/>
<dbReference type="AlphaFoldDB" id="A0A429GIT4"/>
<dbReference type="Proteomes" id="UP000277582">
    <property type="component" value="Unassembled WGS sequence"/>
</dbReference>
<dbReference type="SUPFAM" id="SSF82704">
    <property type="entry name" value="AlbA-like"/>
    <property type="match status" value="1"/>
</dbReference>
<dbReference type="InterPro" id="IPR036882">
    <property type="entry name" value="Alba-like_dom_sf"/>
</dbReference>
<accession>A0A429GIT4</accession>
<evidence type="ECO:0000313" key="4">
    <source>
        <dbReference type="Proteomes" id="UP000277582"/>
    </source>
</evidence>
<sequence length="142" mass="15980">MADGVVKKNEKTELKKVIIGEKPIRDYVRAVWTILFREGDDRVKIVAAGKDPVHKAVTLAGIFQDQHGCKVEGIKLITQNLKDGRKKTKLEIYVRKTPESTPEQKEKLFPRIKPVSDVTPASPKGPAVKTRPSTPKMERVIR</sequence>
<comment type="caution">
    <text evidence="3">The sequence shown here is derived from an EMBL/GenBank/DDBJ whole genome shotgun (WGS) entry which is preliminary data.</text>
</comment>
<dbReference type="RefSeq" id="WP_125671753.1">
    <property type="nucleotide sequence ID" value="NZ_RCOS01000110.1"/>
</dbReference>
<feature type="region of interest" description="Disordered" evidence="1">
    <location>
        <begin position="95"/>
        <end position="142"/>
    </location>
</feature>
<feature type="domain" description="DNA/RNA-binding protein Alba-like" evidence="2">
    <location>
        <begin position="17"/>
        <end position="68"/>
    </location>
</feature>
<organism evidence="3 4">
    <name type="scientific">Candidatus Methanodesulfokora washburnensis</name>
    <dbReference type="NCBI Taxonomy" id="2478471"/>
    <lineage>
        <taxon>Archaea</taxon>
        <taxon>Thermoproteota</taxon>
        <taxon>Candidatus Korarchaeia</taxon>
        <taxon>Candidatus Korarchaeia incertae sedis</taxon>
        <taxon>Candidatus Methanodesulfokora</taxon>
    </lineage>
</organism>
<protein>
    <recommendedName>
        <fullName evidence="2">DNA/RNA-binding protein Alba-like domain-containing protein</fullName>
    </recommendedName>
</protein>